<dbReference type="PANTHER" id="PTHR39420">
    <property type="match status" value="1"/>
</dbReference>
<dbReference type="SUPFAM" id="SSF55486">
    <property type="entry name" value="Metalloproteases ('zincins'), catalytic domain"/>
    <property type="match status" value="1"/>
</dbReference>
<reference evidence="1 2" key="1">
    <citation type="submission" date="2016-10" db="EMBL/GenBank/DDBJ databases">
        <authorList>
            <person name="Cai Z."/>
        </authorList>
    </citation>
    <scope>NUCLEOTIDE SEQUENCE [LARGE SCALE GENOMIC DNA]</scope>
    <source>
        <strain evidence="1 2">CGMCC 1.10826</strain>
    </source>
</reference>
<accession>A0A2Y9AGG2</accession>
<dbReference type="PANTHER" id="PTHR39420:SF1">
    <property type="entry name" value="HYDROLASE"/>
    <property type="match status" value="1"/>
</dbReference>
<keyword evidence="2" id="KW-1185">Reference proteome</keyword>
<dbReference type="Gene3D" id="1.20.150.30">
    <property type="entry name" value="Zincin-like metallopeptidase, N-terminal domain"/>
    <property type="match status" value="1"/>
</dbReference>
<sequence length="353" mass="38025">MSSPIDWRAARHRAAVLSRPGPRAGRAEARGLVTVLHTSAREAPGHVADITGLDDAAAQAARRPVYVVDRARWAEANIGMFRHLVGDLLPPTTLPGAARLGGEELGVMLSYLSTKVLGQFDPFTSAGGSEEPGYLLLVAPNILHVERELDLDALDFRRWVCLHEQTHAVQFSAAPWLAGHLAERMTATVSSIASPEGGGQRLARTLRSVVEAVTTPRGETPTAQALAGPLVDAVLTEEERERLAEVVAVMSLLEGHADVVMDAVGPRVLPSVARIRTQFERRREGTGTLDVVVRRLMGMDAKIAQYRNGADFVRGVVHRVGHNGLNAVWAAAENLPTPAEIADPTAWVRRVHG</sequence>
<name>A0A2Y9AGG2_9MICO</name>
<dbReference type="OrthoDB" id="142939at2"/>
<dbReference type="EMBL" id="UETB01000006">
    <property type="protein sequence ID" value="SSA42368.1"/>
    <property type="molecule type" value="Genomic_DNA"/>
</dbReference>
<gene>
    <name evidence="1" type="ORF">SAMN05216184_10635</name>
</gene>
<evidence type="ECO:0000313" key="1">
    <source>
        <dbReference type="EMBL" id="SSA42368.1"/>
    </source>
</evidence>
<dbReference type="Proteomes" id="UP000250222">
    <property type="component" value="Unassembled WGS sequence"/>
</dbReference>
<keyword evidence="1" id="KW-0378">Hydrolase</keyword>
<evidence type="ECO:0000313" key="2">
    <source>
        <dbReference type="Proteomes" id="UP000250222"/>
    </source>
</evidence>
<proteinExistence type="predicted"/>
<dbReference type="InterPro" id="IPR042271">
    <property type="entry name" value="Zinicin_2_N"/>
</dbReference>
<dbReference type="NCBIfam" id="TIGR03624">
    <property type="entry name" value="putative hydrolase"/>
    <property type="match status" value="1"/>
</dbReference>
<dbReference type="NCBIfam" id="TIGR03883">
    <property type="entry name" value="DUF2342_F420"/>
    <property type="match status" value="1"/>
</dbReference>
<protein>
    <submittedName>
        <fullName evidence="1">Putative hydrolase/uncharacterized protein, coenzyme F420 biosynthesis associated</fullName>
    </submittedName>
</protein>
<dbReference type="Pfam" id="PF10103">
    <property type="entry name" value="Zincin_2"/>
    <property type="match status" value="1"/>
</dbReference>
<dbReference type="GO" id="GO:0016787">
    <property type="term" value="F:hydrolase activity"/>
    <property type="evidence" value="ECO:0007669"/>
    <property type="project" value="UniProtKB-KW"/>
</dbReference>
<dbReference type="InterPro" id="IPR022454">
    <property type="entry name" value="CHP03883_F420-assoc"/>
</dbReference>
<dbReference type="InterPro" id="IPR018766">
    <property type="entry name" value="Zinicin_2"/>
</dbReference>
<organism evidence="1 2">
    <name type="scientific">Georgenia satyanarayanai</name>
    <dbReference type="NCBI Taxonomy" id="860221"/>
    <lineage>
        <taxon>Bacteria</taxon>
        <taxon>Bacillati</taxon>
        <taxon>Actinomycetota</taxon>
        <taxon>Actinomycetes</taxon>
        <taxon>Micrococcales</taxon>
        <taxon>Bogoriellaceae</taxon>
        <taxon>Georgenia</taxon>
    </lineage>
</organism>
<dbReference type="AlphaFoldDB" id="A0A2Y9AGG2"/>
<dbReference type="RefSeq" id="WP_110852435.1">
    <property type="nucleotide sequence ID" value="NZ_QKLZ01000006.1"/>
</dbReference>